<reference evidence="2" key="1">
    <citation type="journal article" date="2019" name="Int. J. Syst. Evol. Microbiol.">
        <title>The Global Catalogue of Microorganisms (GCM) 10K type strain sequencing project: providing services to taxonomists for standard genome sequencing and annotation.</title>
        <authorList>
            <consortium name="The Broad Institute Genomics Platform"/>
            <consortium name="The Broad Institute Genome Sequencing Center for Infectious Disease"/>
            <person name="Wu L."/>
            <person name="Ma J."/>
        </authorList>
    </citation>
    <scope>NUCLEOTIDE SEQUENCE [LARGE SCALE GENOMIC DNA]</scope>
    <source>
        <strain evidence="2">CCUG 57263</strain>
    </source>
</reference>
<protein>
    <recommendedName>
        <fullName evidence="3">Glycoside hydrolase family 5 domain-containing protein</fullName>
    </recommendedName>
</protein>
<dbReference type="EMBL" id="JBHTIU010000034">
    <property type="protein sequence ID" value="MFD0869656.1"/>
    <property type="molecule type" value="Genomic_DNA"/>
</dbReference>
<sequence length="450" mass="50589">MSSQIFKGTIVTLLILLLLSYSDAPKSPDRKGFDIPSLLGSGNFTNGDTNVVEDLEFLQSLRLGWARVNLYPNWYYKDGAPTPQTIDSIVAMMFEHNITPMLLFEYYGNYESKGIPIGDYDKWYSIGRQFAERFRPGGTWAQMYHVRDWGITVYSAFNEPDVEASIDRQAYRQALEGLADGVHSVDSSLKVIPGGFSSQNAFKDWTLKGYGPVIAPLINSGKLDGLDLHTYFDLQYTPISGTYSSSVQYAFDQVKARSGITRDIPFYTTEFNVKDRNPTNPSSSLPPEQLANYFLTAIWDSLGVVKNDGHSPATRFAMPFSLLLTPEEDPWYGLFSGKTDASTGLTARANVLRMVSKLTSGMYFEYLDPKVTGTYVLSGSFKKVWVWQNRKGWTNQPGTEFTISGIPSYATKIYIYRWSGLWKTIGLKQSVASYRITGLVPEETYMFVAE</sequence>
<evidence type="ECO:0008006" key="3">
    <source>
        <dbReference type="Google" id="ProtNLM"/>
    </source>
</evidence>
<proteinExistence type="predicted"/>
<evidence type="ECO:0000313" key="1">
    <source>
        <dbReference type="EMBL" id="MFD0869656.1"/>
    </source>
</evidence>
<evidence type="ECO:0000313" key="2">
    <source>
        <dbReference type="Proteomes" id="UP001597120"/>
    </source>
</evidence>
<dbReference type="SUPFAM" id="SSF51445">
    <property type="entry name" value="(Trans)glycosidases"/>
    <property type="match status" value="1"/>
</dbReference>
<name>A0ABW3D8I8_9BACL</name>
<dbReference type="InterPro" id="IPR017853">
    <property type="entry name" value="GH"/>
</dbReference>
<dbReference type="Gene3D" id="3.20.20.80">
    <property type="entry name" value="Glycosidases"/>
    <property type="match status" value="1"/>
</dbReference>
<accession>A0ABW3D8I8</accession>
<organism evidence="1 2">
    <name type="scientific">Paenibacillus residui</name>
    <dbReference type="NCBI Taxonomy" id="629724"/>
    <lineage>
        <taxon>Bacteria</taxon>
        <taxon>Bacillati</taxon>
        <taxon>Bacillota</taxon>
        <taxon>Bacilli</taxon>
        <taxon>Bacillales</taxon>
        <taxon>Paenibacillaceae</taxon>
        <taxon>Paenibacillus</taxon>
    </lineage>
</organism>
<comment type="caution">
    <text evidence="1">The sequence shown here is derived from an EMBL/GenBank/DDBJ whole genome shotgun (WGS) entry which is preliminary data.</text>
</comment>
<dbReference type="Proteomes" id="UP001597120">
    <property type="component" value="Unassembled WGS sequence"/>
</dbReference>
<gene>
    <name evidence="1" type="ORF">ACFQ03_10880</name>
</gene>
<keyword evidence="2" id="KW-1185">Reference proteome</keyword>
<dbReference type="RefSeq" id="WP_379288095.1">
    <property type="nucleotide sequence ID" value="NZ_JBHTIU010000034.1"/>
</dbReference>